<evidence type="ECO:0000256" key="1">
    <source>
        <dbReference type="SAM" id="Phobius"/>
    </source>
</evidence>
<dbReference type="EMBL" id="GHWJ01010636">
    <property type="protein sequence ID" value="NOV43373.1"/>
    <property type="molecule type" value="Transcribed_RNA"/>
</dbReference>
<sequence length="77" mass="8816">MKGKFPVAPKKLGRKKSVVSVPLSFFCLHGMYCYQCCYAFDCLTLYMYIPLTVECIFYLYISLLLATVLQAGHCCRI</sequence>
<dbReference type="AlphaFoldDB" id="A0A6M2DAN5"/>
<feature type="transmembrane region" description="Helical" evidence="1">
    <location>
        <begin position="43"/>
        <end position="69"/>
    </location>
</feature>
<name>A0A6M2DAN5_RHIMP</name>
<keyword evidence="1" id="KW-0472">Membrane</keyword>
<organism evidence="2">
    <name type="scientific">Rhipicephalus microplus</name>
    <name type="common">Cattle tick</name>
    <name type="synonym">Boophilus microplus</name>
    <dbReference type="NCBI Taxonomy" id="6941"/>
    <lineage>
        <taxon>Eukaryota</taxon>
        <taxon>Metazoa</taxon>
        <taxon>Ecdysozoa</taxon>
        <taxon>Arthropoda</taxon>
        <taxon>Chelicerata</taxon>
        <taxon>Arachnida</taxon>
        <taxon>Acari</taxon>
        <taxon>Parasitiformes</taxon>
        <taxon>Ixodida</taxon>
        <taxon>Ixodoidea</taxon>
        <taxon>Ixodidae</taxon>
        <taxon>Rhipicephalinae</taxon>
        <taxon>Rhipicephalus</taxon>
        <taxon>Boophilus</taxon>
    </lineage>
</organism>
<keyword evidence="1" id="KW-0812">Transmembrane</keyword>
<evidence type="ECO:0000313" key="2">
    <source>
        <dbReference type="EMBL" id="NOV43373.1"/>
    </source>
</evidence>
<proteinExistence type="predicted"/>
<protein>
    <submittedName>
        <fullName evidence="2">Uncharacterized protein</fullName>
    </submittedName>
</protein>
<keyword evidence="1" id="KW-1133">Transmembrane helix</keyword>
<reference evidence="2" key="1">
    <citation type="submission" date="2019-09" db="EMBL/GenBank/DDBJ databases">
        <title>Organ-specific transcriptomic study of the physiology of the cattle tick, Rhipicephalus microplus.</title>
        <authorList>
            <person name="Tirloni L."/>
            <person name="Braz G."/>
            <person name="Gandara A.C.P."/>
            <person name="Sabadin G.A."/>
            <person name="da Silva R.M."/>
            <person name="Guizzo M.G."/>
            <person name="Machado J.A."/>
            <person name="Costa E.P."/>
            <person name="Gomes H.F."/>
            <person name="Moraes J."/>
            <person name="Mota M.B.S."/>
            <person name="Mesquita R.D."/>
            <person name="Alvarenga P.H."/>
            <person name="Alves F."/>
            <person name="Seixas A."/>
            <person name="da Fonseca R.N."/>
            <person name="Fogaca A."/>
            <person name="Logullo C."/>
            <person name="Tanaka A."/>
            <person name="Daffre S."/>
            <person name="Termignoni C."/>
            <person name="Vaz I.S.Jr."/>
            <person name="Oliveira P.L."/>
            <person name="Ribeiro J.M."/>
        </authorList>
    </citation>
    <scope>NUCLEOTIDE SEQUENCE</scope>
    <source>
        <strain evidence="2">Porto Alegre</strain>
    </source>
</reference>
<accession>A0A6M2DAN5</accession>